<dbReference type="HOGENOM" id="CLU_057752_3_0_1"/>
<dbReference type="PANTHER" id="PTHR47843:SF5">
    <property type="entry name" value="BTB_POZ DOMAIN PROTEIN"/>
    <property type="match status" value="1"/>
</dbReference>
<evidence type="ECO:0000259" key="1">
    <source>
        <dbReference type="PROSITE" id="PS50097"/>
    </source>
</evidence>
<dbReference type="OrthoDB" id="6359816at2759"/>
<dbReference type="eggNOG" id="ENOG502SQDU">
    <property type="taxonomic scope" value="Eukaryota"/>
</dbReference>
<dbReference type="KEGG" id="ela:UCREL1_4190"/>
<accession>M7TQ09</accession>
<dbReference type="Pfam" id="PF00651">
    <property type="entry name" value="BTB"/>
    <property type="match status" value="1"/>
</dbReference>
<name>M7TQ09_EUTLA</name>
<dbReference type="AlphaFoldDB" id="M7TQ09"/>
<gene>
    <name evidence="2" type="ORF">UCREL1_4190</name>
</gene>
<evidence type="ECO:0000313" key="3">
    <source>
        <dbReference type="Proteomes" id="UP000012174"/>
    </source>
</evidence>
<dbReference type="PROSITE" id="PS50097">
    <property type="entry name" value="BTB"/>
    <property type="match status" value="1"/>
</dbReference>
<dbReference type="PANTHER" id="PTHR47843">
    <property type="entry name" value="BTB DOMAIN-CONTAINING PROTEIN-RELATED"/>
    <property type="match status" value="1"/>
</dbReference>
<dbReference type="SUPFAM" id="SSF54695">
    <property type="entry name" value="POZ domain"/>
    <property type="match status" value="1"/>
</dbReference>
<feature type="domain" description="BTB" evidence="1">
    <location>
        <begin position="18"/>
        <end position="85"/>
    </location>
</feature>
<evidence type="ECO:0000313" key="2">
    <source>
        <dbReference type="EMBL" id="EMR68790.1"/>
    </source>
</evidence>
<dbReference type="STRING" id="1287681.M7TQ09"/>
<dbReference type="CDD" id="cd18186">
    <property type="entry name" value="BTB_POZ_ZBTB_KLHL-like"/>
    <property type="match status" value="1"/>
</dbReference>
<proteinExistence type="predicted"/>
<dbReference type="InterPro" id="IPR000210">
    <property type="entry name" value="BTB/POZ_dom"/>
</dbReference>
<keyword evidence="3" id="KW-1185">Reference proteome</keyword>
<sequence length="325" mass="37162">MAHFYQQYKHLLFNEKWSDFVAVCGGERIPLHMAVVGAQSKFFEKVSENGFAESQAREVHFPEDDPQSLKTFLTYLYTGNYENEPYTSIMATAAAAYATNGWIDKTGTSPSIETTITEPAVLERALKNLHIETFEYLKREPEPVGSMIVHHALVSAARDDQEEYLGIVRKLIQNLFTAVEMYSLADKYMVDRLQLLARNRFCRTGLNLVTEAARRTGRRMQNPDDQADDSIIDEIWEAVAEAIDAMYRSTPPDAPVRSIPCLLLGKTHVYQVMRGEGIDDMDDEEPPFHEKIAALLLKHPHLKDEIDVMRANWEPIGWRRITSMY</sequence>
<dbReference type="Gene3D" id="3.30.710.10">
    <property type="entry name" value="Potassium Channel Kv1.1, Chain A"/>
    <property type="match status" value="1"/>
</dbReference>
<protein>
    <submittedName>
        <fullName evidence="2">Putative btb poz domain-containing protein</fullName>
    </submittedName>
</protein>
<reference evidence="3" key="1">
    <citation type="journal article" date="2013" name="Genome Announc.">
        <title>Draft genome sequence of the grapevine dieback fungus Eutypa lata UCR-EL1.</title>
        <authorList>
            <person name="Blanco-Ulate B."/>
            <person name="Rolshausen P.E."/>
            <person name="Cantu D."/>
        </authorList>
    </citation>
    <scope>NUCLEOTIDE SEQUENCE [LARGE SCALE GENOMIC DNA]</scope>
    <source>
        <strain evidence="3">UCR-EL1</strain>
    </source>
</reference>
<dbReference type="InterPro" id="IPR011333">
    <property type="entry name" value="SKP1/BTB/POZ_sf"/>
</dbReference>
<organism evidence="2 3">
    <name type="scientific">Eutypa lata (strain UCR-EL1)</name>
    <name type="common">Grapevine dieback disease fungus</name>
    <name type="synonym">Eutypa armeniacae</name>
    <dbReference type="NCBI Taxonomy" id="1287681"/>
    <lineage>
        <taxon>Eukaryota</taxon>
        <taxon>Fungi</taxon>
        <taxon>Dikarya</taxon>
        <taxon>Ascomycota</taxon>
        <taxon>Pezizomycotina</taxon>
        <taxon>Sordariomycetes</taxon>
        <taxon>Xylariomycetidae</taxon>
        <taxon>Xylariales</taxon>
        <taxon>Diatrypaceae</taxon>
        <taxon>Eutypa</taxon>
    </lineage>
</organism>
<dbReference type="EMBL" id="KB706181">
    <property type="protein sequence ID" value="EMR68790.1"/>
    <property type="molecule type" value="Genomic_DNA"/>
</dbReference>
<dbReference type="Proteomes" id="UP000012174">
    <property type="component" value="Unassembled WGS sequence"/>
</dbReference>